<proteinExistence type="predicted"/>
<organism evidence="1 2">
    <name type="scientific">Sphingobium fuliginis (strain ATCC 27551)</name>
    <dbReference type="NCBI Taxonomy" id="336203"/>
    <lineage>
        <taxon>Bacteria</taxon>
        <taxon>Pseudomonadati</taxon>
        <taxon>Pseudomonadota</taxon>
        <taxon>Alphaproteobacteria</taxon>
        <taxon>Sphingomonadales</taxon>
        <taxon>Sphingomonadaceae</taxon>
        <taxon>Sphingobium</taxon>
    </lineage>
</organism>
<evidence type="ECO:0000313" key="2">
    <source>
        <dbReference type="Proteomes" id="UP000628109"/>
    </source>
</evidence>
<sequence length="189" mass="21149">MAVADGEGKRSRFGGRADAPERVLALENGPQGALGVAPQMRAVRRNGWTPALRQKFLETLALTCNVSEAARVVGRNLSTVYYLKRRDPAFARAWKQALSIGHEELRALMLRQALFGTEDEEIVLDGEGAVKSRKIRRGHPHMIQALLFRAHEKEVEEMQRLESVERPDGEDAVERLRVALDEVRKRSGG</sequence>
<accession>A0ABQ1EQB7</accession>
<reference evidence="2" key="1">
    <citation type="journal article" date="2019" name="Int. J. Syst. Evol. Microbiol.">
        <title>The Global Catalogue of Microorganisms (GCM) 10K type strain sequencing project: providing services to taxonomists for standard genome sequencing and annotation.</title>
        <authorList>
            <consortium name="The Broad Institute Genomics Platform"/>
            <consortium name="The Broad Institute Genome Sequencing Center for Infectious Disease"/>
            <person name="Wu L."/>
            <person name="Ma J."/>
        </authorList>
    </citation>
    <scope>NUCLEOTIDE SEQUENCE [LARGE SCALE GENOMIC DNA]</scope>
    <source>
        <strain evidence="2">CCM 7327</strain>
    </source>
</reference>
<protein>
    <recommendedName>
        <fullName evidence="3">Helix-turn-helix domain-containing protein</fullName>
    </recommendedName>
</protein>
<dbReference type="EMBL" id="BMDU01000001">
    <property type="protein sequence ID" value="GFZ82394.1"/>
    <property type="molecule type" value="Genomic_DNA"/>
</dbReference>
<comment type="caution">
    <text evidence="1">The sequence shown here is derived from an EMBL/GenBank/DDBJ whole genome shotgun (WGS) entry which is preliminary data.</text>
</comment>
<keyword evidence="2" id="KW-1185">Reference proteome</keyword>
<name>A0ABQ1EQB7_SPHSA</name>
<evidence type="ECO:0008006" key="3">
    <source>
        <dbReference type="Google" id="ProtNLM"/>
    </source>
</evidence>
<gene>
    <name evidence="1" type="ORF">GCM10019071_08900</name>
</gene>
<evidence type="ECO:0000313" key="1">
    <source>
        <dbReference type="EMBL" id="GFZ82394.1"/>
    </source>
</evidence>
<dbReference type="Proteomes" id="UP000628109">
    <property type="component" value="Unassembled WGS sequence"/>
</dbReference>